<accession>A0AAE1BAE3</accession>
<dbReference type="AlphaFoldDB" id="A0AAE1BAE3"/>
<organism evidence="1 2">
    <name type="scientific">Elysia crispata</name>
    <name type="common">lettuce slug</name>
    <dbReference type="NCBI Taxonomy" id="231223"/>
    <lineage>
        <taxon>Eukaryota</taxon>
        <taxon>Metazoa</taxon>
        <taxon>Spiralia</taxon>
        <taxon>Lophotrochozoa</taxon>
        <taxon>Mollusca</taxon>
        <taxon>Gastropoda</taxon>
        <taxon>Heterobranchia</taxon>
        <taxon>Euthyneura</taxon>
        <taxon>Panpulmonata</taxon>
        <taxon>Sacoglossa</taxon>
        <taxon>Placobranchoidea</taxon>
        <taxon>Plakobranchidae</taxon>
        <taxon>Elysia</taxon>
    </lineage>
</organism>
<gene>
    <name evidence="1" type="ORF">RRG08_004500</name>
</gene>
<dbReference type="Proteomes" id="UP001283361">
    <property type="component" value="Unassembled WGS sequence"/>
</dbReference>
<dbReference type="EMBL" id="JAWDGP010000260">
    <property type="protein sequence ID" value="KAK3802210.1"/>
    <property type="molecule type" value="Genomic_DNA"/>
</dbReference>
<keyword evidence="2" id="KW-1185">Reference proteome</keyword>
<name>A0AAE1BAE3_9GAST</name>
<evidence type="ECO:0000313" key="1">
    <source>
        <dbReference type="EMBL" id="KAK3802210.1"/>
    </source>
</evidence>
<proteinExistence type="predicted"/>
<sequence length="227" mass="24849">MIQGVGQAPFIDTTSCLTGIECVCSVYEISPQFNSSTTYAQVGEEFTYAPLFPSFRSSLKTVYSASGSSLGEIRSAKGLALHWRPQGCRSPSQEVGDYSSRYKHIISGVTALPTARYVDMNGTTVRTEVQTSGKLRLEVRFMNGGIQDLDLYFGKMKGLAKRGLTNLDSTAARTASRDISHYVHDVEKLSSPSCHGDNPNFVAWAVHLLSVWGTVGGNSAQFFWLRQ</sequence>
<reference evidence="1" key="1">
    <citation type="journal article" date="2023" name="G3 (Bethesda)">
        <title>A reference genome for the long-term kleptoplast-retaining sea slug Elysia crispata morphotype clarki.</title>
        <authorList>
            <person name="Eastman K.E."/>
            <person name="Pendleton A.L."/>
            <person name="Shaikh M.A."/>
            <person name="Suttiyut T."/>
            <person name="Ogas R."/>
            <person name="Tomko P."/>
            <person name="Gavelis G."/>
            <person name="Widhalm J.R."/>
            <person name="Wisecaver J.H."/>
        </authorList>
    </citation>
    <scope>NUCLEOTIDE SEQUENCE</scope>
    <source>
        <strain evidence="1">ECLA1</strain>
    </source>
</reference>
<protein>
    <submittedName>
        <fullName evidence="1">Uncharacterized protein</fullName>
    </submittedName>
</protein>
<comment type="caution">
    <text evidence="1">The sequence shown here is derived from an EMBL/GenBank/DDBJ whole genome shotgun (WGS) entry which is preliminary data.</text>
</comment>
<evidence type="ECO:0000313" key="2">
    <source>
        <dbReference type="Proteomes" id="UP001283361"/>
    </source>
</evidence>